<name>E5A1Y6_LEPMJ</name>
<dbReference type="HOGENOM" id="CLU_2223740_0_0_1"/>
<protein>
    <submittedName>
        <fullName evidence="2">Predicted protein</fullName>
    </submittedName>
</protein>
<proteinExistence type="predicted"/>
<gene>
    <name evidence="2" type="ORF">LEMA_P091120.1</name>
</gene>
<sequence length="106" mass="11878">MIFTPSPLANPPRVPGLTQHLHDIPPSPNSDVKTVALYNRHLHTWTQISYDAKPQGLRFLGANTSIAGQPQKRYTEEEWGEIERAARKRYSGAEWEKVMGTVGPGQ</sequence>
<dbReference type="Proteomes" id="UP000002668">
    <property type="component" value="Genome"/>
</dbReference>
<keyword evidence="3" id="KW-1185">Reference proteome</keyword>
<evidence type="ECO:0000256" key="1">
    <source>
        <dbReference type="SAM" id="MobiDB-lite"/>
    </source>
</evidence>
<accession>E5A1Y6</accession>
<reference evidence="3" key="1">
    <citation type="journal article" date="2011" name="Nat. Commun.">
        <title>Effector diversification within compartments of the Leptosphaeria maculans genome affected by Repeat-Induced Point mutations.</title>
        <authorList>
            <person name="Rouxel T."/>
            <person name="Grandaubert J."/>
            <person name="Hane J.K."/>
            <person name="Hoede C."/>
            <person name="van de Wouw A.P."/>
            <person name="Couloux A."/>
            <person name="Dominguez V."/>
            <person name="Anthouard V."/>
            <person name="Bally P."/>
            <person name="Bourras S."/>
            <person name="Cozijnsen A.J."/>
            <person name="Ciuffetti L.M."/>
            <person name="Degrave A."/>
            <person name="Dilmaghani A."/>
            <person name="Duret L."/>
            <person name="Fudal I."/>
            <person name="Goodwin S.B."/>
            <person name="Gout L."/>
            <person name="Glaser N."/>
            <person name="Linglin J."/>
            <person name="Kema G.H.J."/>
            <person name="Lapalu N."/>
            <person name="Lawrence C.B."/>
            <person name="May K."/>
            <person name="Meyer M."/>
            <person name="Ollivier B."/>
            <person name="Poulain J."/>
            <person name="Schoch C.L."/>
            <person name="Simon A."/>
            <person name="Spatafora J.W."/>
            <person name="Stachowiak A."/>
            <person name="Turgeon B.G."/>
            <person name="Tyler B.M."/>
            <person name="Vincent D."/>
            <person name="Weissenbach J."/>
            <person name="Amselem J."/>
            <person name="Quesneville H."/>
            <person name="Oliver R.P."/>
            <person name="Wincker P."/>
            <person name="Balesdent M.-H."/>
            <person name="Howlett B.J."/>
        </authorList>
    </citation>
    <scope>NUCLEOTIDE SEQUENCE [LARGE SCALE GENOMIC DNA]</scope>
    <source>
        <strain evidence="3">JN3 / isolate v23.1.3 / race Av1-4-5-6-7-8</strain>
    </source>
</reference>
<dbReference type="GeneID" id="13281833"/>
<feature type="region of interest" description="Disordered" evidence="1">
    <location>
        <begin position="1"/>
        <end position="28"/>
    </location>
</feature>
<dbReference type="AlphaFoldDB" id="E5A1Y6"/>
<dbReference type="OrthoDB" id="437457at2759"/>
<evidence type="ECO:0000313" key="2">
    <source>
        <dbReference type="EMBL" id="CBX97703.1"/>
    </source>
</evidence>
<dbReference type="EMBL" id="FP929132">
    <property type="protein sequence ID" value="CBX97703.1"/>
    <property type="molecule type" value="Genomic_DNA"/>
</dbReference>
<dbReference type="RefSeq" id="XP_003841182.1">
    <property type="nucleotide sequence ID" value="XM_003841134.1"/>
</dbReference>
<dbReference type="InParanoid" id="E5A1Y6"/>
<dbReference type="VEuPathDB" id="FungiDB:LEMA_P091120.1"/>
<organism evidence="3">
    <name type="scientific">Leptosphaeria maculans (strain JN3 / isolate v23.1.3 / race Av1-4-5-6-7-8)</name>
    <name type="common">Blackleg fungus</name>
    <name type="synonym">Phoma lingam</name>
    <dbReference type="NCBI Taxonomy" id="985895"/>
    <lineage>
        <taxon>Eukaryota</taxon>
        <taxon>Fungi</taxon>
        <taxon>Dikarya</taxon>
        <taxon>Ascomycota</taxon>
        <taxon>Pezizomycotina</taxon>
        <taxon>Dothideomycetes</taxon>
        <taxon>Pleosporomycetidae</taxon>
        <taxon>Pleosporales</taxon>
        <taxon>Pleosporineae</taxon>
        <taxon>Leptosphaeriaceae</taxon>
        <taxon>Plenodomus</taxon>
        <taxon>Plenodomus lingam/Leptosphaeria maculans species complex</taxon>
    </lineage>
</organism>
<evidence type="ECO:0000313" key="3">
    <source>
        <dbReference type="Proteomes" id="UP000002668"/>
    </source>
</evidence>